<feature type="compositionally biased region" description="Polar residues" evidence="3">
    <location>
        <begin position="34"/>
        <end position="49"/>
    </location>
</feature>
<evidence type="ECO:0000256" key="2">
    <source>
        <dbReference type="ARBA" id="ARBA00022737"/>
    </source>
</evidence>
<feature type="region of interest" description="Disordered" evidence="3">
    <location>
        <begin position="1"/>
        <end position="65"/>
    </location>
</feature>
<dbReference type="PANTHER" id="PTHR48051:SF1">
    <property type="entry name" value="RAS SUPPRESSOR PROTEIN 1"/>
    <property type="match status" value="1"/>
</dbReference>
<sequence>MSEEPSLPRLPAVSWDEQSQSFSNQPRKRHRISSRQGNPSSPLNFNSSDPAVFSSDDDPGLDNYVEGRHKRRYVGSWFQQQLESPESASTDDVPLAPIQTKRYLKRDFDSGVFLGSDATDGEDLVEGLDLPALPRLPQLGARAVPRLSQAEVDARRKIQECLDSGNETVDLMSMGLEVLSDDTVNRLSQIACIPIVARDVAFVQREPELKLFFASNSLTRLPGSLFDINHLTVLSLRGNQLTELPSAISKLSNLRQLNISQNRFKYLPAEFLDLFKVGGKFRDLSLFVNPFLQPEQATPSDGEDGGQSVLQPAPYASVRYKWLFDDDKVPRYLTRWLGRSPLQISDSNGQILSEFRLPSGERSSVTHLPVAVGSDQFGLPASISSRSSRSSLKETARPSVVPSLVELALQSCYRTSQLRELESYIPEGLSHLRKLLQRASLQRDNGGVSCSTCRKTLVVPRLEWIEWREICRGTVLPLPDRGTTNVITTPFTKDETEMAVPFLHRACSWRCGPKDSEKNKWWSLGLVEPVEEAGPRAGRE</sequence>
<keyword evidence="1" id="KW-0433">Leucine-rich repeat</keyword>
<name>A0A2K0UM78_TRIHA</name>
<dbReference type="SMART" id="SM00369">
    <property type="entry name" value="LRR_TYP"/>
    <property type="match status" value="2"/>
</dbReference>
<dbReference type="InterPro" id="IPR032675">
    <property type="entry name" value="LRR_dom_sf"/>
</dbReference>
<reference evidence="4 5" key="1">
    <citation type="submission" date="2017-02" db="EMBL/GenBank/DDBJ databases">
        <title>Genomes of Trichoderma spp. with biocontrol activity.</title>
        <authorList>
            <person name="Gardiner D."/>
            <person name="Kazan K."/>
            <person name="Vos C."/>
            <person name="Harvey P."/>
        </authorList>
    </citation>
    <scope>NUCLEOTIDE SEQUENCE [LARGE SCALE GENOMIC DNA]</scope>
    <source>
        <strain evidence="4 5">Tr1</strain>
    </source>
</reference>
<proteinExistence type="predicted"/>
<dbReference type="EMBL" id="MTYI01000016">
    <property type="protein sequence ID" value="PNP58897.1"/>
    <property type="molecule type" value="Genomic_DNA"/>
</dbReference>
<evidence type="ECO:0000256" key="3">
    <source>
        <dbReference type="SAM" id="MobiDB-lite"/>
    </source>
</evidence>
<dbReference type="PROSITE" id="PS51450">
    <property type="entry name" value="LRR"/>
    <property type="match status" value="1"/>
</dbReference>
<gene>
    <name evidence="4" type="ORF">THARTR1_01145</name>
</gene>
<dbReference type="PANTHER" id="PTHR48051">
    <property type="match status" value="1"/>
</dbReference>
<dbReference type="Gene3D" id="3.80.10.10">
    <property type="entry name" value="Ribonuclease Inhibitor"/>
    <property type="match status" value="1"/>
</dbReference>
<dbReference type="InterPro" id="IPR003591">
    <property type="entry name" value="Leu-rich_rpt_typical-subtyp"/>
</dbReference>
<dbReference type="OrthoDB" id="1517790at2759"/>
<accession>A0A2K0UM78</accession>
<dbReference type="InterPro" id="IPR001611">
    <property type="entry name" value="Leu-rich_rpt"/>
</dbReference>
<keyword evidence="2" id="KW-0677">Repeat</keyword>
<dbReference type="InterPro" id="IPR050216">
    <property type="entry name" value="LRR_domain-containing"/>
</dbReference>
<comment type="caution">
    <text evidence="4">The sequence shown here is derived from an EMBL/GenBank/DDBJ whole genome shotgun (WGS) entry which is preliminary data.</text>
</comment>
<evidence type="ECO:0000313" key="4">
    <source>
        <dbReference type="EMBL" id="PNP58897.1"/>
    </source>
</evidence>
<organism evidence="4 5">
    <name type="scientific">Trichoderma harzianum</name>
    <name type="common">Hypocrea lixii</name>
    <dbReference type="NCBI Taxonomy" id="5544"/>
    <lineage>
        <taxon>Eukaryota</taxon>
        <taxon>Fungi</taxon>
        <taxon>Dikarya</taxon>
        <taxon>Ascomycota</taxon>
        <taxon>Pezizomycotina</taxon>
        <taxon>Sordariomycetes</taxon>
        <taxon>Hypocreomycetidae</taxon>
        <taxon>Hypocreales</taxon>
        <taxon>Hypocreaceae</taxon>
        <taxon>Trichoderma</taxon>
    </lineage>
</organism>
<dbReference type="GO" id="GO:0005737">
    <property type="term" value="C:cytoplasm"/>
    <property type="evidence" value="ECO:0007669"/>
    <property type="project" value="TreeGrafter"/>
</dbReference>
<feature type="compositionally biased region" description="Polar residues" evidence="3">
    <location>
        <begin position="16"/>
        <end position="25"/>
    </location>
</feature>
<evidence type="ECO:0000256" key="1">
    <source>
        <dbReference type="ARBA" id="ARBA00022614"/>
    </source>
</evidence>
<dbReference type="AlphaFoldDB" id="A0A2K0UM78"/>
<evidence type="ECO:0008006" key="6">
    <source>
        <dbReference type="Google" id="ProtNLM"/>
    </source>
</evidence>
<dbReference type="SUPFAM" id="SSF52075">
    <property type="entry name" value="Outer arm dynein light chain 1"/>
    <property type="match status" value="1"/>
</dbReference>
<dbReference type="Pfam" id="PF13855">
    <property type="entry name" value="LRR_8"/>
    <property type="match status" value="1"/>
</dbReference>
<dbReference type="Proteomes" id="UP000236290">
    <property type="component" value="Unassembled WGS sequence"/>
</dbReference>
<protein>
    <recommendedName>
        <fullName evidence="6">Leucine Rich Repeat domain-containing protein</fullName>
    </recommendedName>
</protein>
<evidence type="ECO:0000313" key="5">
    <source>
        <dbReference type="Proteomes" id="UP000236290"/>
    </source>
</evidence>